<dbReference type="PANTHER" id="PTHR46494">
    <property type="entry name" value="CORA FAMILY METAL ION TRANSPORTER (EUROFUNG)"/>
    <property type="match status" value="1"/>
</dbReference>
<evidence type="ECO:0000313" key="11">
    <source>
        <dbReference type="Proteomes" id="UP001596266"/>
    </source>
</evidence>
<dbReference type="InterPro" id="IPR045863">
    <property type="entry name" value="CorA_TM1_TM2"/>
</dbReference>
<sequence>MGLHSRRWQDGQLVETDFALERLDEYLAQDGSLVWLDLCMANERHPAVLEELARELHLDPHAVEDAVAPGERPKATRHGTHTFVSVYSATLEGVGQQGSGRGHESRLVNSRISAFVLPRGLVTVRRDDRFDMAPVLQRWDDDEQLLQSGVGALLHGLLDTVVDGLFETIQQLDDAIERLEDDLFDEQAQRGQVQQGTYRLRKELVELRRVVLPMREVVAVIMRDGDKVVRRGSSVQGPGVLDGYFEDLYDHVLRAAEWTESLRDMVTSVFETNLSLQDARLNTIMKKLAGWAAVIAVPTAITGWFGQNIPYPGFSTVSGLVQSSVLIVACTLGLYFFLRSRDWI</sequence>
<dbReference type="SUPFAM" id="SSF143865">
    <property type="entry name" value="CorA soluble domain-like"/>
    <property type="match status" value="1"/>
</dbReference>
<evidence type="ECO:0000256" key="3">
    <source>
        <dbReference type="ARBA" id="ARBA00022448"/>
    </source>
</evidence>
<dbReference type="Gene3D" id="1.20.58.340">
    <property type="entry name" value="Magnesium transport protein CorA, transmembrane region"/>
    <property type="match status" value="2"/>
</dbReference>
<feature type="coiled-coil region" evidence="8">
    <location>
        <begin position="162"/>
        <end position="189"/>
    </location>
</feature>
<evidence type="ECO:0000256" key="9">
    <source>
        <dbReference type="SAM" id="Phobius"/>
    </source>
</evidence>
<evidence type="ECO:0000256" key="7">
    <source>
        <dbReference type="ARBA" id="ARBA00023136"/>
    </source>
</evidence>
<feature type="transmembrane region" description="Helical" evidence="9">
    <location>
        <begin position="288"/>
        <end position="307"/>
    </location>
</feature>
<dbReference type="CDD" id="cd12822">
    <property type="entry name" value="TmCorA-like"/>
    <property type="match status" value="1"/>
</dbReference>
<protein>
    <submittedName>
        <fullName evidence="10">Magnesium transporter CorA family protein</fullName>
    </submittedName>
</protein>
<evidence type="ECO:0000256" key="8">
    <source>
        <dbReference type="SAM" id="Coils"/>
    </source>
</evidence>
<dbReference type="InterPro" id="IPR045861">
    <property type="entry name" value="CorA_cytoplasmic_dom"/>
</dbReference>
<keyword evidence="8" id="KW-0175">Coiled coil</keyword>
<keyword evidence="5 9" id="KW-0812">Transmembrane</keyword>
<keyword evidence="3" id="KW-0813">Transport</keyword>
<comment type="subcellular location">
    <subcellularLocation>
        <location evidence="1">Cell membrane</location>
        <topology evidence="1">Multi-pass membrane protein</topology>
    </subcellularLocation>
</comment>
<feature type="transmembrane region" description="Helical" evidence="9">
    <location>
        <begin position="319"/>
        <end position="338"/>
    </location>
</feature>
<name>A0ABW1WYJ4_9ACTN</name>
<evidence type="ECO:0000256" key="2">
    <source>
        <dbReference type="ARBA" id="ARBA00009765"/>
    </source>
</evidence>
<evidence type="ECO:0000256" key="4">
    <source>
        <dbReference type="ARBA" id="ARBA00022475"/>
    </source>
</evidence>
<dbReference type="Pfam" id="PF01544">
    <property type="entry name" value="CorA"/>
    <property type="match status" value="1"/>
</dbReference>
<keyword evidence="11" id="KW-1185">Reference proteome</keyword>
<comment type="caution">
    <text evidence="10">The sequence shown here is derived from an EMBL/GenBank/DDBJ whole genome shotgun (WGS) entry which is preliminary data.</text>
</comment>
<dbReference type="SUPFAM" id="SSF144083">
    <property type="entry name" value="Magnesium transport protein CorA, transmembrane region"/>
    <property type="match status" value="1"/>
</dbReference>
<comment type="similarity">
    <text evidence="2">Belongs to the CorA metal ion transporter (MIT) (TC 1.A.35) family.</text>
</comment>
<keyword evidence="4" id="KW-1003">Cell membrane</keyword>
<reference evidence="11" key="1">
    <citation type="journal article" date="2019" name="Int. J. Syst. Evol. Microbiol.">
        <title>The Global Catalogue of Microorganisms (GCM) 10K type strain sequencing project: providing services to taxonomists for standard genome sequencing and annotation.</title>
        <authorList>
            <consortium name="The Broad Institute Genomics Platform"/>
            <consortium name="The Broad Institute Genome Sequencing Center for Infectious Disease"/>
            <person name="Wu L."/>
            <person name="Ma J."/>
        </authorList>
    </citation>
    <scope>NUCLEOTIDE SEQUENCE [LARGE SCALE GENOMIC DNA]</scope>
    <source>
        <strain evidence="11">CGMCC 1.15277</strain>
    </source>
</reference>
<evidence type="ECO:0000256" key="6">
    <source>
        <dbReference type="ARBA" id="ARBA00022989"/>
    </source>
</evidence>
<evidence type="ECO:0000256" key="5">
    <source>
        <dbReference type="ARBA" id="ARBA00022692"/>
    </source>
</evidence>
<dbReference type="Proteomes" id="UP001596266">
    <property type="component" value="Unassembled WGS sequence"/>
</dbReference>
<accession>A0ABW1WYJ4</accession>
<dbReference type="RefSeq" id="WP_343885257.1">
    <property type="nucleotide sequence ID" value="NZ_BAAAKI010000004.1"/>
</dbReference>
<gene>
    <name evidence="10" type="ORF">ACFP57_03840</name>
</gene>
<organism evidence="10 11">
    <name type="scientific">Luteococcus sanguinis</name>
    <dbReference type="NCBI Taxonomy" id="174038"/>
    <lineage>
        <taxon>Bacteria</taxon>
        <taxon>Bacillati</taxon>
        <taxon>Actinomycetota</taxon>
        <taxon>Actinomycetes</taxon>
        <taxon>Propionibacteriales</taxon>
        <taxon>Propionibacteriaceae</taxon>
        <taxon>Luteococcus</taxon>
    </lineage>
</organism>
<evidence type="ECO:0000256" key="1">
    <source>
        <dbReference type="ARBA" id="ARBA00004651"/>
    </source>
</evidence>
<dbReference type="Gene3D" id="3.30.460.20">
    <property type="entry name" value="CorA soluble domain-like"/>
    <property type="match status" value="1"/>
</dbReference>
<dbReference type="EMBL" id="JBHSUA010000009">
    <property type="protein sequence ID" value="MFC6396121.1"/>
    <property type="molecule type" value="Genomic_DNA"/>
</dbReference>
<keyword evidence="6 9" id="KW-1133">Transmembrane helix</keyword>
<dbReference type="InterPro" id="IPR002523">
    <property type="entry name" value="MgTranspt_CorA/ZnTranspt_ZntB"/>
</dbReference>
<proteinExistence type="inferred from homology"/>
<evidence type="ECO:0000313" key="10">
    <source>
        <dbReference type="EMBL" id="MFC6396121.1"/>
    </source>
</evidence>
<dbReference type="PANTHER" id="PTHR46494:SF1">
    <property type="entry name" value="CORA FAMILY METAL ION TRANSPORTER (EUROFUNG)"/>
    <property type="match status" value="1"/>
</dbReference>
<keyword evidence="7 9" id="KW-0472">Membrane</keyword>